<dbReference type="Gene3D" id="3.40.50.20">
    <property type="match status" value="1"/>
</dbReference>
<dbReference type="Pfam" id="PF02951">
    <property type="entry name" value="GSH-S_N"/>
    <property type="match status" value="1"/>
</dbReference>
<dbReference type="GO" id="GO:0005524">
    <property type="term" value="F:ATP binding"/>
    <property type="evidence" value="ECO:0007669"/>
    <property type="project" value="UniProtKB-UniRule"/>
</dbReference>
<dbReference type="PROSITE" id="PS50975">
    <property type="entry name" value="ATP_GRASP"/>
    <property type="match status" value="1"/>
</dbReference>
<dbReference type="OrthoDB" id="9785415at2"/>
<dbReference type="AlphaFoldDB" id="A0A1Q5PEX8"/>
<comment type="cofactor">
    <cofactor evidence="2">
        <name>Mg(2+)</name>
        <dbReference type="ChEBI" id="CHEBI:18420"/>
    </cofactor>
</comment>
<evidence type="ECO:0000313" key="13">
    <source>
        <dbReference type="Proteomes" id="UP000186551"/>
    </source>
</evidence>
<dbReference type="InterPro" id="IPR004215">
    <property type="entry name" value="GSHS_N"/>
</dbReference>
<comment type="caution">
    <text evidence="12">The sequence shown here is derived from an EMBL/GenBank/DDBJ whole genome shotgun (WGS) entry which is preliminary data.</text>
</comment>
<evidence type="ECO:0000256" key="10">
    <source>
        <dbReference type="HAMAP-Rule" id="MF_00162"/>
    </source>
</evidence>
<dbReference type="NCBIfam" id="NF009110">
    <property type="entry name" value="PRK12458.1"/>
    <property type="match status" value="1"/>
</dbReference>
<evidence type="ECO:0000256" key="5">
    <source>
        <dbReference type="ARBA" id="ARBA00022723"/>
    </source>
</evidence>
<protein>
    <recommendedName>
        <fullName evidence="10">Glutathione synthetase</fullName>
        <ecNumber evidence="10">6.3.2.3</ecNumber>
    </recommendedName>
    <alternativeName>
        <fullName evidence="10">GSH synthetase</fullName>
        <shortName evidence="10">GSH-S</shortName>
        <shortName evidence="10">GSHase</shortName>
    </alternativeName>
    <alternativeName>
        <fullName evidence="10">Glutathione synthase</fullName>
    </alternativeName>
</protein>
<evidence type="ECO:0000256" key="6">
    <source>
        <dbReference type="ARBA" id="ARBA00022741"/>
    </source>
</evidence>
<keyword evidence="9" id="KW-0464">Manganese</keyword>
<gene>
    <name evidence="10" type="primary">gshB</name>
    <name evidence="12" type="ORF">A3841_13185</name>
</gene>
<feature type="domain" description="ATP-grasp" evidence="11">
    <location>
        <begin position="137"/>
        <end position="328"/>
    </location>
</feature>
<proteinExistence type="inferred from homology"/>
<dbReference type="PANTHER" id="PTHR21621:SF4">
    <property type="entry name" value="GLUTATHIONE SYNTHETASE"/>
    <property type="match status" value="1"/>
</dbReference>
<dbReference type="SUPFAM" id="SSF56059">
    <property type="entry name" value="Glutathione synthetase ATP-binding domain-like"/>
    <property type="match status" value="1"/>
</dbReference>
<dbReference type="GO" id="GO:0005737">
    <property type="term" value="C:cytoplasm"/>
    <property type="evidence" value="ECO:0007669"/>
    <property type="project" value="TreeGrafter"/>
</dbReference>
<dbReference type="EC" id="6.3.2.3" evidence="10"/>
<keyword evidence="8" id="KW-0460">Magnesium</keyword>
<evidence type="ECO:0000256" key="8">
    <source>
        <dbReference type="ARBA" id="ARBA00022842"/>
    </source>
</evidence>
<dbReference type="RefSeq" id="WP_073851418.1">
    <property type="nucleotide sequence ID" value="NZ_LVWA01000004.1"/>
</dbReference>
<dbReference type="PANTHER" id="PTHR21621">
    <property type="entry name" value="RIBOSOMAL PROTEIN S6 MODIFICATION PROTEIN"/>
    <property type="match status" value="1"/>
</dbReference>
<keyword evidence="6 10" id="KW-0547">Nucleotide-binding</keyword>
<comment type="pathway">
    <text evidence="10">Sulfur metabolism; glutathione biosynthesis; glutathione from L-cysteine and L-glutamate: step 2/2.</text>
</comment>
<dbReference type="InterPro" id="IPR011761">
    <property type="entry name" value="ATP-grasp"/>
</dbReference>
<comment type="catalytic activity">
    <reaction evidence="10">
        <text>gamma-L-glutamyl-L-cysteine + glycine + ATP = glutathione + ADP + phosphate + H(+)</text>
        <dbReference type="Rhea" id="RHEA:13557"/>
        <dbReference type="ChEBI" id="CHEBI:15378"/>
        <dbReference type="ChEBI" id="CHEBI:30616"/>
        <dbReference type="ChEBI" id="CHEBI:43474"/>
        <dbReference type="ChEBI" id="CHEBI:57305"/>
        <dbReference type="ChEBI" id="CHEBI:57925"/>
        <dbReference type="ChEBI" id="CHEBI:58173"/>
        <dbReference type="ChEBI" id="CHEBI:456216"/>
        <dbReference type="EC" id="6.3.2.3"/>
    </reaction>
</comment>
<evidence type="ECO:0000259" key="11">
    <source>
        <dbReference type="PROSITE" id="PS50975"/>
    </source>
</evidence>
<comment type="cofactor">
    <cofactor evidence="1">
        <name>Mn(2+)</name>
        <dbReference type="ChEBI" id="CHEBI:29035"/>
    </cofactor>
</comment>
<keyword evidence="4 10" id="KW-0317">Glutathione biosynthesis</keyword>
<dbReference type="HAMAP" id="MF_00162">
    <property type="entry name" value="GSH_S"/>
    <property type="match status" value="1"/>
</dbReference>
<evidence type="ECO:0000256" key="2">
    <source>
        <dbReference type="ARBA" id="ARBA00001946"/>
    </source>
</evidence>
<dbReference type="InterPro" id="IPR016185">
    <property type="entry name" value="PreATP-grasp_dom_sf"/>
</dbReference>
<dbReference type="Proteomes" id="UP000186551">
    <property type="component" value="Unassembled WGS sequence"/>
</dbReference>
<evidence type="ECO:0000256" key="1">
    <source>
        <dbReference type="ARBA" id="ARBA00001936"/>
    </source>
</evidence>
<dbReference type="Gene3D" id="3.30.470.20">
    <property type="entry name" value="ATP-grasp fold, B domain"/>
    <property type="match status" value="1"/>
</dbReference>
<organism evidence="12 13">
    <name type="scientific">Pontibacter flavimaris</name>
    <dbReference type="NCBI Taxonomy" id="1797110"/>
    <lineage>
        <taxon>Bacteria</taxon>
        <taxon>Pseudomonadati</taxon>
        <taxon>Bacteroidota</taxon>
        <taxon>Cytophagia</taxon>
        <taxon>Cytophagales</taxon>
        <taxon>Hymenobacteraceae</taxon>
        <taxon>Pontibacter</taxon>
    </lineage>
</organism>
<dbReference type="SUPFAM" id="SSF52440">
    <property type="entry name" value="PreATP-grasp domain"/>
    <property type="match status" value="1"/>
</dbReference>
<dbReference type="InterPro" id="IPR006284">
    <property type="entry name" value="Glut_synth_pro"/>
</dbReference>
<keyword evidence="3 10" id="KW-0436">Ligase</keyword>
<evidence type="ECO:0000256" key="7">
    <source>
        <dbReference type="ARBA" id="ARBA00022840"/>
    </source>
</evidence>
<dbReference type="STRING" id="1797110.A3841_13185"/>
<comment type="similarity">
    <text evidence="10">Belongs to the prokaryotic GSH synthase family.</text>
</comment>
<keyword evidence="13" id="KW-1185">Reference proteome</keyword>
<name>A0A1Q5PEX8_9BACT</name>
<dbReference type="EMBL" id="LVWA01000004">
    <property type="protein sequence ID" value="OKL40798.1"/>
    <property type="molecule type" value="Genomic_DNA"/>
</dbReference>
<dbReference type="Gene3D" id="3.30.1490.20">
    <property type="entry name" value="ATP-grasp fold, A domain"/>
    <property type="match status" value="1"/>
</dbReference>
<dbReference type="Pfam" id="PF02955">
    <property type="entry name" value="GSH-S_ATP"/>
    <property type="match status" value="1"/>
</dbReference>
<sequence>MTVGFVVNNIETEKAAYTTIFLAQRLHNAGHTVYLMGVGDLAYYPDGYMGANALCADPERKFKSPATYIDYIHSDKAQRVRITARELDVLMLRNDPSSEPEGRSWAQNAGIIFGQLAMRHGVIVLNDPTSLSDAVNKMYFQHFPEAVRPRTLITRDKEEIKQFFNEQKNNIILKPLQGSGGSGVFMVKKKDATNLNQIVEAISRDGYVIAQEYLPEATEGDVRLFVMNGEALQHKGKYCAIRRVNSPDDIRSNIHAGGSAVAAKVDQRMLDLVELVRPKLIQDGMFLVGLDIVGDKLMEINVFSPGALPTASELEGVDFSEPVIAALERKVHYKKTYGTQVDNKTVAMI</sequence>
<evidence type="ECO:0000256" key="4">
    <source>
        <dbReference type="ARBA" id="ARBA00022684"/>
    </source>
</evidence>
<dbReference type="GO" id="GO:0046872">
    <property type="term" value="F:metal ion binding"/>
    <property type="evidence" value="ECO:0007669"/>
    <property type="project" value="UniProtKB-KW"/>
</dbReference>
<dbReference type="InterPro" id="IPR004218">
    <property type="entry name" value="GSHS_ATP-bd"/>
</dbReference>
<dbReference type="InterPro" id="IPR013815">
    <property type="entry name" value="ATP_grasp_subdomain_1"/>
</dbReference>
<keyword evidence="5" id="KW-0479">Metal-binding</keyword>
<dbReference type="GO" id="GO:0004363">
    <property type="term" value="F:glutathione synthase activity"/>
    <property type="evidence" value="ECO:0007669"/>
    <property type="project" value="UniProtKB-UniRule"/>
</dbReference>
<keyword evidence="7 10" id="KW-0067">ATP-binding</keyword>
<reference evidence="12 13" key="1">
    <citation type="submission" date="2016-03" db="EMBL/GenBank/DDBJ databases">
        <title>Genome sequence of Pontibacter sp. nov., of the family cytophagaceae, isolated from marine sediment of the Yellow Sea, China.</title>
        <authorList>
            <person name="Zhang G."/>
            <person name="Zhang R."/>
        </authorList>
    </citation>
    <scope>NUCLEOTIDE SEQUENCE [LARGE SCALE GENOMIC DNA]</scope>
    <source>
        <strain evidence="12 13">S10-8</strain>
    </source>
</reference>
<evidence type="ECO:0000313" key="12">
    <source>
        <dbReference type="EMBL" id="OKL40798.1"/>
    </source>
</evidence>
<evidence type="ECO:0000256" key="3">
    <source>
        <dbReference type="ARBA" id="ARBA00022598"/>
    </source>
</evidence>
<accession>A0A1Q5PEX8</accession>
<evidence type="ECO:0000256" key="9">
    <source>
        <dbReference type="ARBA" id="ARBA00023211"/>
    </source>
</evidence>
<dbReference type="UniPathway" id="UPA00142">
    <property type="reaction ID" value="UER00210"/>
</dbReference>